<dbReference type="GO" id="GO:0016705">
    <property type="term" value="F:oxidoreductase activity, acting on paired donors, with incorporation or reduction of molecular oxygen"/>
    <property type="evidence" value="ECO:0007669"/>
    <property type="project" value="InterPro"/>
</dbReference>
<dbReference type="EMBL" id="JBBNAE010000007">
    <property type="protein sequence ID" value="KAK9110683.1"/>
    <property type="molecule type" value="Genomic_DNA"/>
</dbReference>
<dbReference type="GO" id="GO:0005506">
    <property type="term" value="F:iron ion binding"/>
    <property type="evidence" value="ECO:0007669"/>
    <property type="project" value="InterPro"/>
</dbReference>
<dbReference type="Pfam" id="PF00067">
    <property type="entry name" value="p450"/>
    <property type="match status" value="1"/>
</dbReference>
<dbReference type="InterPro" id="IPR017972">
    <property type="entry name" value="Cyt_P450_CS"/>
</dbReference>
<evidence type="ECO:0008006" key="9">
    <source>
        <dbReference type="Google" id="ProtNLM"/>
    </source>
</evidence>
<keyword evidence="6" id="KW-0503">Monooxygenase</keyword>
<dbReference type="PRINTS" id="PR00463">
    <property type="entry name" value="EP450I"/>
</dbReference>
<keyword evidence="4 5" id="KW-0408">Iron</keyword>
<dbReference type="AlphaFoldDB" id="A0AAP0I8L1"/>
<dbReference type="InterPro" id="IPR001128">
    <property type="entry name" value="Cyt_P450"/>
</dbReference>
<comment type="cofactor">
    <cofactor evidence="5">
        <name>heme</name>
        <dbReference type="ChEBI" id="CHEBI:30413"/>
    </cofactor>
</comment>
<dbReference type="Proteomes" id="UP001417504">
    <property type="component" value="Unassembled WGS sequence"/>
</dbReference>
<sequence>MGGSLSSSPAFLEKYCLNSSTAWPEFCLASFCFLSITWYLKHKNKVMTTWPLIGILPSVVTNTHRILDWTVEIANTFGATVFRRAGPSFLPMEFLFTCDPSNVEYIVRTNFANYPKGKDYNETFDVLGEGIFNVESEFWRKQRSTSRAIMASEKFRTSVFTATLRVVLHSLLPLLQSTSQSRGVIDLEEIMMRYTFDISTLFIFGRDPKCLSLGFPQNELQNALDKALESVFYRHVMPGPVWKLFKWLNIGKERQLEKSKKKIDQCMDNYISEKKLNLSTPKQAENINDMLETYINLQKQESWPEHLLPRNDKFLKDTMLNMLFAGRDTVGTVISWFFYLLLKNPRVESKILEELRHVYAKKQKEDHNKREPWLMFDAADLKDMTYLHAAFCEALRLYPSVPLNRKTAFKEDVLPDGTVVRPGVMILISIYAMGRMEWIWGKDCLEFKPDRWIGVAGTLCLELQLKLFSFSFGPRACLGKNVAFTLMKMAASAMLMNFHIEMVEGQRVEPKSTIVLRMKNGLKVRVKKRSDNIP</sequence>
<evidence type="ECO:0000313" key="8">
    <source>
        <dbReference type="Proteomes" id="UP001417504"/>
    </source>
</evidence>
<evidence type="ECO:0000313" key="7">
    <source>
        <dbReference type="EMBL" id="KAK9110683.1"/>
    </source>
</evidence>
<dbReference type="GO" id="GO:0006629">
    <property type="term" value="P:lipid metabolic process"/>
    <property type="evidence" value="ECO:0007669"/>
    <property type="project" value="UniProtKB-ARBA"/>
</dbReference>
<evidence type="ECO:0000256" key="1">
    <source>
        <dbReference type="ARBA" id="ARBA00010617"/>
    </source>
</evidence>
<dbReference type="GO" id="GO:0044550">
    <property type="term" value="P:secondary metabolite biosynthetic process"/>
    <property type="evidence" value="ECO:0007669"/>
    <property type="project" value="UniProtKB-ARBA"/>
</dbReference>
<dbReference type="PRINTS" id="PR00385">
    <property type="entry name" value="P450"/>
</dbReference>
<evidence type="ECO:0000256" key="2">
    <source>
        <dbReference type="ARBA" id="ARBA00022723"/>
    </source>
</evidence>
<feature type="binding site" description="axial binding residue" evidence="5">
    <location>
        <position position="477"/>
    </location>
    <ligand>
        <name>heme</name>
        <dbReference type="ChEBI" id="CHEBI:30413"/>
    </ligand>
    <ligandPart>
        <name>Fe</name>
        <dbReference type="ChEBI" id="CHEBI:18248"/>
    </ligandPart>
</feature>
<keyword evidence="5 6" id="KW-0349">Heme</keyword>
<keyword evidence="8" id="KW-1185">Reference proteome</keyword>
<keyword evidence="2 5" id="KW-0479">Metal-binding</keyword>
<dbReference type="CDD" id="cd11064">
    <property type="entry name" value="CYP86A"/>
    <property type="match status" value="1"/>
</dbReference>
<dbReference type="InterPro" id="IPR036396">
    <property type="entry name" value="Cyt_P450_sf"/>
</dbReference>
<evidence type="ECO:0000256" key="4">
    <source>
        <dbReference type="ARBA" id="ARBA00023004"/>
    </source>
</evidence>
<dbReference type="PROSITE" id="PS00086">
    <property type="entry name" value="CYTOCHROME_P450"/>
    <property type="match status" value="1"/>
</dbReference>
<proteinExistence type="inferred from homology"/>
<name>A0AAP0I8L1_9MAGN</name>
<gene>
    <name evidence="7" type="ORF">Sjap_018743</name>
</gene>
<evidence type="ECO:0000256" key="6">
    <source>
        <dbReference type="RuleBase" id="RU000461"/>
    </source>
</evidence>
<comment type="similarity">
    <text evidence="1 6">Belongs to the cytochrome P450 family.</text>
</comment>
<dbReference type="GO" id="GO:0004497">
    <property type="term" value="F:monooxygenase activity"/>
    <property type="evidence" value="ECO:0007669"/>
    <property type="project" value="UniProtKB-KW"/>
</dbReference>
<accession>A0AAP0I8L1</accession>
<dbReference type="InterPro" id="IPR002401">
    <property type="entry name" value="Cyt_P450_E_grp-I"/>
</dbReference>
<evidence type="ECO:0000256" key="3">
    <source>
        <dbReference type="ARBA" id="ARBA00023002"/>
    </source>
</evidence>
<reference evidence="7 8" key="1">
    <citation type="submission" date="2024-01" db="EMBL/GenBank/DDBJ databases">
        <title>Genome assemblies of Stephania.</title>
        <authorList>
            <person name="Yang L."/>
        </authorList>
    </citation>
    <scope>NUCLEOTIDE SEQUENCE [LARGE SCALE GENOMIC DNA]</scope>
    <source>
        <strain evidence="7">QJT</strain>
        <tissue evidence="7">Leaf</tissue>
    </source>
</reference>
<dbReference type="SUPFAM" id="SSF48264">
    <property type="entry name" value="Cytochrome P450"/>
    <property type="match status" value="1"/>
</dbReference>
<evidence type="ECO:0000256" key="5">
    <source>
        <dbReference type="PIRSR" id="PIRSR602401-1"/>
    </source>
</evidence>
<dbReference type="PANTHER" id="PTHR24296">
    <property type="entry name" value="CYTOCHROME P450"/>
    <property type="match status" value="1"/>
</dbReference>
<dbReference type="GO" id="GO:0020037">
    <property type="term" value="F:heme binding"/>
    <property type="evidence" value="ECO:0007669"/>
    <property type="project" value="InterPro"/>
</dbReference>
<dbReference type="Gene3D" id="1.10.630.10">
    <property type="entry name" value="Cytochrome P450"/>
    <property type="match status" value="1"/>
</dbReference>
<organism evidence="7 8">
    <name type="scientific">Stephania japonica</name>
    <dbReference type="NCBI Taxonomy" id="461633"/>
    <lineage>
        <taxon>Eukaryota</taxon>
        <taxon>Viridiplantae</taxon>
        <taxon>Streptophyta</taxon>
        <taxon>Embryophyta</taxon>
        <taxon>Tracheophyta</taxon>
        <taxon>Spermatophyta</taxon>
        <taxon>Magnoliopsida</taxon>
        <taxon>Ranunculales</taxon>
        <taxon>Menispermaceae</taxon>
        <taxon>Menispermoideae</taxon>
        <taxon>Cissampelideae</taxon>
        <taxon>Stephania</taxon>
    </lineage>
</organism>
<protein>
    <recommendedName>
        <fullName evidence="9">Cytochrome P450</fullName>
    </recommendedName>
</protein>
<keyword evidence="3 6" id="KW-0560">Oxidoreductase</keyword>
<comment type="caution">
    <text evidence="7">The sequence shown here is derived from an EMBL/GenBank/DDBJ whole genome shotgun (WGS) entry which is preliminary data.</text>
</comment>